<evidence type="ECO:0000259" key="8">
    <source>
        <dbReference type="SMART" id="SM00965"/>
    </source>
</evidence>
<keyword evidence="4 7" id="KW-0812">Transmembrane</keyword>
<comment type="caution">
    <text evidence="9">The sequence shown here is derived from an EMBL/GenBank/DDBJ whole genome shotgun (WGS) entry which is preliminary data.</text>
</comment>
<dbReference type="InterPro" id="IPR008969">
    <property type="entry name" value="CarboxyPept-like_regulatory"/>
</dbReference>
<evidence type="ECO:0000256" key="5">
    <source>
        <dbReference type="ARBA" id="ARBA00023136"/>
    </source>
</evidence>
<dbReference type="InterPro" id="IPR037066">
    <property type="entry name" value="Plug_dom_sf"/>
</dbReference>
<dbReference type="NCBIfam" id="TIGR04057">
    <property type="entry name" value="SusC_RagA_signa"/>
    <property type="match status" value="1"/>
</dbReference>
<dbReference type="InterPro" id="IPR023997">
    <property type="entry name" value="TonB-dep_OMP_SusC/RagA_CS"/>
</dbReference>
<evidence type="ECO:0000313" key="10">
    <source>
        <dbReference type="Proteomes" id="UP000250831"/>
    </source>
</evidence>
<reference evidence="9 10" key="1">
    <citation type="submission" date="2018-04" db="EMBL/GenBank/DDBJ databases">
        <title>Sphingobacterium sp. M46 Genome.</title>
        <authorList>
            <person name="Cheng J."/>
            <person name="Li Y."/>
        </authorList>
    </citation>
    <scope>NUCLEOTIDE SEQUENCE [LARGE SCALE GENOMIC DNA]</scope>
    <source>
        <strain evidence="9 10">M46</strain>
    </source>
</reference>
<feature type="domain" description="Secretin/TonB short N-terminal" evidence="8">
    <location>
        <begin position="86"/>
        <end position="137"/>
    </location>
</feature>
<dbReference type="GO" id="GO:0009279">
    <property type="term" value="C:cell outer membrane"/>
    <property type="evidence" value="ECO:0007669"/>
    <property type="project" value="UniProtKB-SubCell"/>
</dbReference>
<dbReference type="AlphaFoldDB" id="A0A363NM10"/>
<dbReference type="SUPFAM" id="SSF56935">
    <property type="entry name" value="Porins"/>
    <property type="match status" value="1"/>
</dbReference>
<keyword evidence="2 7" id="KW-0813">Transport</keyword>
<dbReference type="Pfam" id="PF07660">
    <property type="entry name" value="STN"/>
    <property type="match status" value="1"/>
</dbReference>
<comment type="similarity">
    <text evidence="7">Belongs to the TonB-dependent receptor family.</text>
</comment>
<dbReference type="FunFam" id="2.170.130.10:FF:000003">
    <property type="entry name" value="SusC/RagA family TonB-linked outer membrane protein"/>
    <property type="match status" value="1"/>
</dbReference>
<dbReference type="InterPro" id="IPR036942">
    <property type="entry name" value="Beta-barrel_TonB_sf"/>
</dbReference>
<evidence type="ECO:0000256" key="6">
    <source>
        <dbReference type="ARBA" id="ARBA00023237"/>
    </source>
</evidence>
<evidence type="ECO:0000256" key="2">
    <source>
        <dbReference type="ARBA" id="ARBA00022448"/>
    </source>
</evidence>
<evidence type="ECO:0000256" key="7">
    <source>
        <dbReference type="PROSITE-ProRule" id="PRU01360"/>
    </source>
</evidence>
<dbReference type="Proteomes" id="UP000250831">
    <property type="component" value="Unassembled WGS sequence"/>
</dbReference>
<proteinExistence type="inferred from homology"/>
<gene>
    <name evidence="9" type="ORF">DCO56_26190</name>
</gene>
<evidence type="ECO:0000256" key="3">
    <source>
        <dbReference type="ARBA" id="ARBA00022452"/>
    </source>
</evidence>
<protein>
    <recommendedName>
        <fullName evidence="8">Secretin/TonB short N-terminal domain-containing protein</fullName>
    </recommendedName>
</protein>
<dbReference type="InterPro" id="IPR012910">
    <property type="entry name" value="Plug_dom"/>
</dbReference>
<evidence type="ECO:0000256" key="4">
    <source>
        <dbReference type="ARBA" id="ARBA00022692"/>
    </source>
</evidence>
<dbReference type="InterPro" id="IPR011662">
    <property type="entry name" value="Secretin/TonB_short_N"/>
</dbReference>
<dbReference type="InterPro" id="IPR023996">
    <property type="entry name" value="TonB-dep_OMP_SusC/RagA"/>
</dbReference>
<accession>A0A363NM10</accession>
<dbReference type="SUPFAM" id="SSF49464">
    <property type="entry name" value="Carboxypeptidase regulatory domain-like"/>
    <property type="match status" value="1"/>
</dbReference>
<sequence length="1140" mass="126048">MMFTNTKGDLSPYSNVANTSGYYNLINGTSGSILKKGFMKIYLTCIILTAAFLQSSLAANGQQVTLYMEKAPLQTIFNAIKQQTGYDFVYKNDVLEKSKRIDINVTDMPLREALDKCLALQPITYTLKNNTIVIQMREVASFEPKVQQLIATGTVRDSVKTLSGVNVMLKGSNGIGTTTDANGKFQLKIPHEGVLIFRYIGYKPQEVAADGKDALQVTMLSDQQNLQEVVVVGFGQQRKENLTGSVSTVRASQLTDRPVTSVGNALQGTMAGVTVTAANSGQPGRDAATIRVRGIGTLNNAGAMVVIDGMISTMNNVNPDDIESISVLKDAASAAIYGSRAANGVILITTKKGKEGKTILTYNTYVGKQSATGLFDYLPSWQAAGLYNQALRNEGKQPRYTEEEIEKFKNGSDPYNYPNTDWLDLAYRGNGIQQNHYLSVNGGNDKSRYMLSLGYFDQNGLIKKTNAKRYTSRFNLESKVNDQLKVHGNLAYTYSPLLEPQSSMPGVSGFTQVVRQINRIVPMIPYKYENGHYGSIADGNPLAWLESPSFNRENYYDFAGNVGADWEILKGLHFKPTLGFVSSIAQNKFFIADIQYYNAAGDKTFYQGPNKLTDKNTTFRRTTLQGLLDYTKSFGDHNIKVLGGYFQELTQYTENSAYRQRFLNNELSEINLGSTAGQTASGYGYEMALCSYFGRLNYDFAGKYLFEANLRYDGTSRFSPKHRWGAFPSFSAGWNLNKENFFEPVKESISALKIRGSWGKLGNQEVKANGDFPSAPYYPYITVISSDQNYTFGGASPIIATGVAPTSGANADLRWESTTTYGAGIDASFFKGKLDLTVDWFNRKTNDIILDVPVSGVYGLKPPTRNAGAVQNKGWEFVLGYKDNKGDFAYNGSFNISFIDNKITDLYGTGPYLTNTTIQEVGYPINSLYGYIADGIFQTKEEVEKHAVQSNRTGAGDLKYRDIDGNKVIDSDDKQYLGNYYPKTTFGLTLGGTYKNIDLMLFFQGAARVKTYLEGKLGEVGDAAGKPTSALLDTWTPENPGASLPRILYSQNQNNAIDNPSSFWVKDASYIRLKNLQVGYNFTSLIKKLGISRARIYYSGQNILTFSGLQDWIDPEASYSSGIYYYPQVKVHTLGLNVTF</sequence>
<keyword evidence="6 7" id="KW-0998">Cell outer membrane</keyword>
<dbReference type="SMART" id="SM00965">
    <property type="entry name" value="STN"/>
    <property type="match status" value="1"/>
</dbReference>
<keyword evidence="3 7" id="KW-1134">Transmembrane beta strand</keyword>
<dbReference type="EMBL" id="QCXX01000009">
    <property type="protein sequence ID" value="PUV21815.1"/>
    <property type="molecule type" value="Genomic_DNA"/>
</dbReference>
<keyword evidence="10" id="KW-1185">Reference proteome</keyword>
<dbReference type="Gene3D" id="3.55.50.30">
    <property type="match status" value="1"/>
</dbReference>
<dbReference type="InterPro" id="IPR039426">
    <property type="entry name" value="TonB-dep_rcpt-like"/>
</dbReference>
<organism evidence="9 10">
    <name type="scientific">Sphingobacterium athyrii</name>
    <dbReference type="NCBI Taxonomy" id="2152717"/>
    <lineage>
        <taxon>Bacteria</taxon>
        <taxon>Pseudomonadati</taxon>
        <taxon>Bacteroidota</taxon>
        <taxon>Sphingobacteriia</taxon>
        <taxon>Sphingobacteriales</taxon>
        <taxon>Sphingobacteriaceae</taxon>
        <taxon>Sphingobacterium</taxon>
    </lineage>
</organism>
<dbReference type="Pfam" id="PF07715">
    <property type="entry name" value="Plug"/>
    <property type="match status" value="1"/>
</dbReference>
<name>A0A363NM10_9SPHI</name>
<dbReference type="Gene3D" id="2.170.130.10">
    <property type="entry name" value="TonB-dependent receptor, plug domain"/>
    <property type="match status" value="1"/>
</dbReference>
<dbReference type="NCBIfam" id="TIGR04056">
    <property type="entry name" value="OMP_RagA_SusC"/>
    <property type="match status" value="1"/>
</dbReference>
<dbReference type="Pfam" id="PF13715">
    <property type="entry name" value="CarbopepD_reg_2"/>
    <property type="match status" value="1"/>
</dbReference>
<comment type="subcellular location">
    <subcellularLocation>
        <location evidence="1 7">Cell outer membrane</location>
        <topology evidence="1 7">Multi-pass membrane protein</topology>
    </subcellularLocation>
</comment>
<dbReference type="Gene3D" id="2.40.170.20">
    <property type="entry name" value="TonB-dependent receptor, beta-barrel domain"/>
    <property type="match status" value="1"/>
</dbReference>
<evidence type="ECO:0000256" key="1">
    <source>
        <dbReference type="ARBA" id="ARBA00004571"/>
    </source>
</evidence>
<evidence type="ECO:0000313" key="9">
    <source>
        <dbReference type="EMBL" id="PUV21815.1"/>
    </source>
</evidence>
<dbReference type="PROSITE" id="PS52016">
    <property type="entry name" value="TONB_DEPENDENT_REC_3"/>
    <property type="match status" value="1"/>
</dbReference>
<dbReference type="OrthoDB" id="600887at2"/>
<keyword evidence="5 7" id="KW-0472">Membrane</keyword>